<keyword evidence="1" id="KW-0812">Transmembrane</keyword>
<evidence type="ECO:0000256" key="1">
    <source>
        <dbReference type="SAM" id="Phobius"/>
    </source>
</evidence>
<gene>
    <name evidence="2" type="ORF">FM115_09980</name>
</gene>
<feature type="transmembrane region" description="Helical" evidence="1">
    <location>
        <begin position="14"/>
        <end position="33"/>
    </location>
</feature>
<evidence type="ECO:0000313" key="3">
    <source>
        <dbReference type="Proteomes" id="UP000195611"/>
    </source>
</evidence>
<sequence length="39" mass="4574">MVPILLFDLGRSNLFKIFSVILVIGAIVIDMIWRKKRRT</sequence>
<evidence type="ECO:0000313" key="2">
    <source>
        <dbReference type="EMBL" id="SJN43320.1"/>
    </source>
</evidence>
<organism evidence="2 3">
    <name type="scientific">Marinilactibacillus psychrotolerans 42ea</name>
    <dbReference type="NCBI Taxonomy" id="1255609"/>
    <lineage>
        <taxon>Bacteria</taxon>
        <taxon>Bacillati</taxon>
        <taxon>Bacillota</taxon>
        <taxon>Bacilli</taxon>
        <taxon>Lactobacillales</taxon>
        <taxon>Carnobacteriaceae</taxon>
        <taxon>Marinilactibacillus</taxon>
    </lineage>
</organism>
<keyword evidence="1" id="KW-0472">Membrane</keyword>
<name>A0A1R4KG94_9LACT</name>
<dbReference type="AlphaFoldDB" id="A0A1R4KG94"/>
<proteinExistence type="predicted"/>
<accession>A0A1R4KG94</accession>
<protein>
    <submittedName>
        <fullName evidence="2">Uncharacterized protein</fullName>
    </submittedName>
</protein>
<dbReference type="EMBL" id="FUKW01000139">
    <property type="protein sequence ID" value="SJN43320.1"/>
    <property type="molecule type" value="Genomic_DNA"/>
</dbReference>
<reference evidence="2 3" key="1">
    <citation type="submission" date="2017-02" db="EMBL/GenBank/DDBJ databases">
        <authorList>
            <person name="Peterson S.W."/>
        </authorList>
    </citation>
    <scope>NUCLEOTIDE SEQUENCE [LARGE SCALE GENOMIC DNA]</scope>
    <source>
        <strain evidence="2 3">42ea</strain>
    </source>
</reference>
<keyword evidence="1" id="KW-1133">Transmembrane helix</keyword>
<dbReference type="Proteomes" id="UP000195611">
    <property type="component" value="Unassembled WGS sequence"/>
</dbReference>